<dbReference type="InterPro" id="IPR029033">
    <property type="entry name" value="His_PPase_superfam"/>
</dbReference>
<dbReference type="SUPFAM" id="SSF53254">
    <property type="entry name" value="Phosphoglycerate mutase-like"/>
    <property type="match status" value="1"/>
</dbReference>
<dbReference type="PROSITE" id="PS00616">
    <property type="entry name" value="HIS_ACID_PHOSPHAT_1"/>
    <property type="match status" value="1"/>
</dbReference>
<comment type="similarity">
    <text evidence="1">Belongs to the histidine acid phosphatase family.</text>
</comment>
<dbReference type="GO" id="GO:0016791">
    <property type="term" value="F:phosphatase activity"/>
    <property type="evidence" value="ECO:0007669"/>
    <property type="project" value="TreeGrafter"/>
</dbReference>
<dbReference type="AlphaFoldDB" id="A0A7S4SHZ1"/>
<dbReference type="GO" id="GO:0005509">
    <property type="term" value="F:calcium ion binding"/>
    <property type="evidence" value="ECO:0007669"/>
    <property type="project" value="InterPro"/>
</dbReference>
<name>A0A7S4SHZ1_9DINO</name>
<evidence type="ECO:0000256" key="3">
    <source>
        <dbReference type="ARBA" id="ARBA00022837"/>
    </source>
</evidence>
<dbReference type="SUPFAM" id="SSF47473">
    <property type="entry name" value="EF-hand"/>
    <property type="match status" value="1"/>
</dbReference>
<sequence>MRSGYSRGAAMPGSSRGSSRGSSSSSNSGRVCDAGPLGMSTLRQVIFVHRHGARFPTRPTGPEDLSWPQRTQFWDSYRGHLTPVGSKQLADLGEAFRDHYVASAPGLFHGLPALDGNAVVCYTSNVQRTLQSAWSFLLGALGCSTPVFFAFRSDRVISDRIRRSIGVPIFIEDAPRQDDKLFHEWRLHDDYDAWLKDNQQRSPVFHAMADDPRYWQLISKLQDASGLEKLGPDVPMLDRLVAAKDLDTMARIDEAHALPVLPNTEGISLTVEERSMLYSVGNEVKRCWFQDSAAGDVEKSFGRRGAGYLGHKIWRHLHERSAGRSRLRLVEFSCHDTTIAALANHLGIQLPEIDFAAYFVFELHDAAHVTTLSGTGASMDGQIREPAVRILYNPSPSRHGSFAELVPRVPRFKDPCVSQWDQLPVGALSLSALQEHLQITEIEECFQNLVALVDRRALEPTRQQLFSLLERSRATWLSLPQWRLRYLQSFQAFDKDNDGRIGIAEVQALLNEWGHNSDPRVPQMLWELFDCGPEDTITDEEFYLMMRALVGVRGNISAWTQQAQAQGAG</sequence>
<keyword evidence="3" id="KW-0106">Calcium</keyword>
<evidence type="ECO:0000256" key="4">
    <source>
        <dbReference type="SAM" id="MobiDB-lite"/>
    </source>
</evidence>
<dbReference type="PANTHER" id="PTHR11567:SF110">
    <property type="entry name" value="2-PHOSPHOXYLOSE PHOSPHATASE 1"/>
    <property type="match status" value="1"/>
</dbReference>
<dbReference type="InterPro" id="IPR011992">
    <property type="entry name" value="EF-hand-dom_pair"/>
</dbReference>
<dbReference type="PROSITE" id="PS50222">
    <property type="entry name" value="EF_HAND_2"/>
    <property type="match status" value="1"/>
</dbReference>
<dbReference type="PANTHER" id="PTHR11567">
    <property type="entry name" value="ACID PHOSPHATASE-RELATED"/>
    <property type="match status" value="1"/>
</dbReference>
<gene>
    <name evidence="6" type="ORF">AMON00008_LOCUS50572</name>
</gene>
<dbReference type="InterPro" id="IPR033379">
    <property type="entry name" value="Acid_Pase_AS"/>
</dbReference>
<evidence type="ECO:0000256" key="1">
    <source>
        <dbReference type="ARBA" id="ARBA00005375"/>
    </source>
</evidence>
<dbReference type="InterPro" id="IPR050645">
    <property type="entry name" value="Histidine_acid_phosphatase"/>
</dbReference>
<dbReference type="InterPro" id="IPR018247">
    <property type="entry name" value="EF_Hand_1_Ca_BS"/>
</dbReference>
<dbReference type="CDD" id="cd07061">
    <property type="entry name" value="HP_HAP_like"/>
    <property type="match status" value="1"/>
</dbReference>
<dbReference type="InterPro" id="IPR000560">
    <property type="entry name" value="His_Pase_clade-2"/>
</dbReference>
<organism evidence="6">
    <name type="scientific">Alexandrium monilatum</name>
    <dbReference type="NCBI Taxonomy" id="311494"/>
    <lineage>
        <taxon>Eukaryota</taxon>
        <taxon>Sar</taxon>
        <taxon>Alveolata</taxon>
        <taxon>Dinophyceae</taxon>
        <taxon>Gonyaulacales</taxon>
        <taxon>Pyrocystaceae</taxon>
        <taxon>Alexandrium</taxon>
    </lineage>
</organism>
<feature type="region of interest" description="Disordered" evidence="4">
    <location>
        <begin position="1"/>
        <end position="36"/>
    </location>
</feature>
<proteinExistence type="inferred from homology"/>
<dbReference type="PROSITE" id="PS00018">
    <property type="entry name" value="EF_HAND_1"/>
    <property type="match status" value="1"/>
</dbReference>
<dbReference type="Pfam" id="PF00328">
    <property type="entry name" value="His_Phos_2"/>
    <property type="match status" value="1"/>
</dbReference>
<protein>
    <recommendedName>
        <fullName evidence="5">EF-hand domain-containing protein</fullName>
    </recommendedName>
</protein>
<dbReference type="Gene3D" id="3.40.50.1240">
    <property type="entry name" value="Phosphoglycerate mutase-like"/>
    <property type="match status" value="1"/>
</dbReference>
<dbReference type="Gene3D" id="1.10.238.10">
    <property type="entry name" value="EF-hand"/>
    <property type="match status" value="1"/>
</dbReference>
<reference evidence="6" key="1">
    <citation type="submission" date="2021-01" db="EMBL/GenBank/DDBJ databases">
        <authorList>
            <person name="Corre E."/>
            <person name="Pelletier E."/>
            <person name="Niang G."/>
            <person name="Scheremetjew M."/>
            <person name="Finn R."/>
            <person name="Kale V."/>
            <person name="Holt S."/>
            <person name="Cochrane G."/>
            <person name="Meng A."/>
            <person name="Brown T."/>
            <person name="Cohen L."/>
        </authorList>
    </citation>
    <scope>NUCLEOTIDE SEQUENCE</scope>
    <source>
        <strain evidence="6">CCMP3105</strain>
    </source>
</reference>
<feature type="compositionally biased region" description="Low complexity" evidence="4">
    <location>
        <begin position="13"/>
        <end position="30"/>
    </location>
</feature>
<keyword evidence="2" id="KW-0378">Hydrolase</keyword>
<feature type="domain" description="EF-hand" evidence="5">
    <location>
        <begin position="481"/>
        <end position="516"/>
    </location>
</feature>
<dbReference type="EMBL" id="HBNR01071410">
    <property type="protein sequence ID" value="CAE4646423.1"/>
    <property type="molecule type" value="Transcribed_RNA"/>
</dbReference>
<evidence type="ECO:0000259" key="5">
    <source>
        <dbReference type="PROSITE" id="PS50222"/>
    </source>
</evidence>
<accession>A0A7S4SHZ1</accession>
<evidence type="ECO:0000256" key="2">
    <source>
        <dbReference type="ARBA" id="ARBA00022801"/>
    </source>
</evidence>
<dbReference type="InterPro" id="IPR002048">
    <property type="entry name" value="EF_hand_dom"/>
</dbReference>
<evidence type="ECO:0000313" key="6">
    <source>
        <dbReference type="EMBL" id="CAE4646423.1"/>
    </source>
</evidence>